<feature type="coiled-coil region" evidence="1">
    <location>
        <begin position="462"/>
        <end position="489"/>
    </location>
</feature>
<proteinExistence type="predicted"/>
<comment type="caution">
    <text evidence="3">The sequence shown here is derived from an EMBL/GenBank/DDBJ whole genome shotgun (WGS) entry which is preliminary data.</text>
</comment>
<dbReference type="PANTHER" id="PTHR32046:SF11">
    <property type="entry name" value="IMMUNE-ASSOCIATED NUCLEOTIDE-BINDING PROTEIN 10-LIKE"/>
    <property type="match status" value="1"/>
</dbReference>
<accession>A0A8K0DPR3</accession>
<dbReference type="SUPFAM" id="SSF52540">
    <property type="entry name" value="P-loop containing nucleoside triphosphate hydrolases"/>
    <property type="match status" value="1"/>
</dbReference>
<dbReference type="PANTHER" id="PTHR32046">
    <property type="entry name" value="G DOMAIN-CONTAINING PROTEIN"/>
    <property type="match status" value="1"/>
</dbReference>
<dbReference type="AlphaFoldDB" id="A0A8K0DPR3"/>
<evidence type="ECO:0000259" key="2">
    <source>
        <dbReference type="Pfam" id="PF26633"/>
    </source>
</evidence>
<dbReference type="InterPro" id="IPR027417">
    <property type="entry name" value="P-loop_NTPase"/>
</dbReference>
<sequence>MALVSTANFPTYNILLLGETGVGKSTFINAFVNYLTFDDLLEAEKGELTFLISTKFTVTDDNFKPRTIHVGSNINTPVGASETQDPTDYVFNIGNAYIRLIDTPGIGDTRGSDQDTINFDKLLLHIGELNELHAICILLKPNEPRITVMFEYCIKQLLSRLEKSASQNIVFLFTNTRGTNYRPGETLTCLMELLEGIEKRPPYVKIPLSRDKIFCIDNESFRSLLVLKNGIHFNDAEKRSFIASWEQSSNECFRMITYISQLQPHKVQNTISINEARRLIIHLSQPLSDIAEMIQKNISVLQKKKDESQYCNNDVERLREQLKIPVEALQIEELTQPRTVCTAPSCCTVYEVNGQETYHHNKPCCEPCYLKYSSPTNTIVGAPELIYCQSMLSKTGSIPEIIKNGVRNFFYSLTNNTEQIYCTHCDCSYKLHKHIYYESHLVKTEIESETVKIQLKTKEDAKAAIEDFIQDIERRSAEYEEEQDIINKSTAKFAHFLQNNAITPYNDAYEYFLEYTIDREKSNWPLTDVNRIRMFEDMLRCYKEEKRTLDAALENARQTDMSKTSLITPQNVMETVSELYKLKYTGAKIKEMFDKQSRARRNEAQRQSEVKVETKRRSGIFNRIYNMFL</sequence>
<evidence type="ECO:0000313" key="3">
    <source>
        <dbReference type="EMBL" id="KAF2904240.1"/>
    </source>
</evidence>
<dbReference type="Pfam" id="PF26633">
    <property type="entry name" value="DUF8206"/>
    <property type="match status" value="1"/>
</dbReference>
<evidence type="ECO:0000313" key="4">
    <source>
        <dbReference type="Proteomes" id="UP000801492"/>
    </source>
</evidence>
<evidence type="ECO:0000256" key="1">
    <source>
        <dbReference type="SAM" id="Coils"/>
    </source>
</evidence>
<gene>
    <name evidence="3" type="ORF">ILUMI_01936</name>
</gene>
<dbReference type="InterPro" id="IPR025662">
    <property type="entry name" value="Sigma_54_int_dom_ATP-bd_1"/>
</dbReference>
<feature type="domain" description="DUF8206" evidence="2">
    <location>
        <begin position="333"/>
        <end position="393"/>
    </location>
</feature>
<dbReference type="EMBL" id="VTPC01000812">
    <property type="protein sequence ID" value="KAF2904240.1"/>
    <property type="molecule type" value="Genomic_DNA"/>
</dbReference>
<dbReference type="Proteomes" id="UP000801492">
    <property type="component" value="Unassembled WGS sequence"/>
</dbReference>
<protein>
    <recommendedName>
        <fullName evidence="2">DUF8206 domain-containing protein</fullName>
    </recommendedName>
</protein>
<keyword evidence="4" id="KW-1185">Reference proteome</keyword>
<organism evidence="3 4">
    <name type="scientific">Ignelater luminosus</name>
    <name type="common">Cucubano</name>
    <name type="synonym">Pyrophorus luminosus</name>
    <dbReference type="NCBI Taxonomy" id="2038154"/>
    <lineage>
        <taxon>Eukaryota</taxon>
        <taxon>Metazoa</taxon>
        <taxon>Ecdysozoa</taxon>
        <taxon>Arthropoda</taxon>
        <taxon>Hexapoda</taxon>
        <taxon>Insecta</taxon>
        <taxon>Pterygota</taxon>
        <taxon>Neoptera</taxon>
        <taxon>Endopterygota</taxon>
        <taxon>Coleoptera</taxon>
        <taxon>Polyphaga</taxon>
        <taxon>Elateriformia</taxon>
        <taxon>Elateroidea</taxon>
        <taxon>Elateridae</taxon>
        <taxon>Agrypninae</taxon>
        <taxon>Pyrophorini</taxon>
        <taxon>Ignelater</taxon>
    </lineage>
</organism>
<name>A0A8K0DPR3_IGNLU</name>
<dbReference type="PROSITE" id="PS00675">
    <property type="entry name" value="SIGMA54_INTERACT_1"/>
    <property type="match status" value="1"/>
</dbReference>
<reference evidence="3" key="1">
    <citation type="submission" date="2019-08" db="EMBL/GenBank/DDBJ databases">
        <title>The genome of the North American firefly Photinus pyralis.</title>
        <authorList>
            <consortium name="Photinus pyralis genome working group"/>
            <person name="Fallon T.R."/>
            <person name="Sander Lower S.E."/>
            <person name="Weng J.-K."/>
        </authorList>
    </citation>
    <scope>NUCLEOTIDE SEQUENCE</scope>
    <source>
        <strain evidence="3">TRF0915ILg1</strain>
        <tissue evidence="3">Whole body</tissue>
    </source>
</reference>
<dbReference type="InterPro" id="IPR058519">
    <property type="entry name" value="DUF8206"/>
</dbReference>
<dbReference type="CDD" id="cd00882">
    <property type="entry name" value="Ras_like_GTPase"/>
    <property type="match status" value="1"/>
</dbReference>
<keyword evidence="1" id="KW-0175">Coiled coil</keyword>
<dbReference type="OrthoDB" id="2386367at2759"/>
<dbReference type="Gene3D" id="3.40.50.300">
    <property type="entry name" value="P-loop containing nucleotide triphosphate hydrolases"/>
    <property type="match status" value="1"/>
</dbReference>